<evidence type="ECO:0000256" key="2">
    <source>
        <dbReference type="ARBA" id="ARBA00022475"/>
    </source>
</evidence>
<accession>A0A182NZ68</accession>
<dbReference type="GO" id="GO:0005549">
    <property type="term" value="F:odorant binding"/>
    <property type="evidence" value="ECO:0007669"/>
    <property type="project" value="InterPro"/>
</dbReference>
<feature type="transmembrane region" description="Helical" evidence="10">
    <location>
        <begin position="126"/>
        <end position="152"/>
    </location>
</feature>
<protein>
    <submittedName>
        <fullName evidence="11">Uncharacterized protein</fullName>
    </submittedName>
</protein>
<sequence length="370" mass="43453">MAAIKSYHKLLKSLTFTSKVVGVEIWTAPGKLRPASYYLSIQVVVYAIGTIYTLVKYVDDPVYMMKILITLGTCVQLYIKFFVGLWKAHKVKDFCDKIERDILECYQNGTAEETAILKRTGRYLLIFFRLFLISVTVTGISFGLYPLFVYYATDEVVPLFLYELPYCDWRTSKGYVINMLFQVNLLVIGIMGLILSDFLFLMDAVYAMVSGDFLIVHLRELEIMLNDNETNELIVRQKWRQCMYDHQQSTEFFNNVEDIFGLMCLVQVVMGTDWYPTYCYLLVMFTELTIYFVIGHFVEVKIDEMYDTIISMPWYKLPVLHQKEFNLFLCRQQRPMMLTACGFHPLNFEAYMSVLKGLYQFFVMMMQYVN</sequence>
<evidence type="ECO:0000256" key="7">
    <source>
        <dbReference type="ARBA" id="ARBA00023136"/>
    </source>
</evidence>
<keyword evidence="2" id="KW-1003">Cell membrane</keyword>
<dbReference type="EnsemblMetazoa" id="ADIR015568-RA">
    <property type="protein sequence ID" value="ADIR015568-PA"/>
    <property type="gene ID" value="ADIR015568"/>
</dbReference>
<feature type="transmembrane region" description="Helical" evidence="10">
    <location>
        <begin position="61"/>
        <end position="83"/>
    </location>
</feature>
<keyword evidence="9" id="KW-0807">Transducer</keyword>
<evidence type="ECO:0000313" key="12">
    <source>
        <dbReference type="Proteomes" id="UP000075884"/>
    </source>
</evidence>
<evidence type="ECO:0000256" key="10">
    <source>
        <dbReference type="SAM" id="Phobius"/>
    </source>
</evidence>
<dbReference type="AlphaFoldDB" id="A0A182NZ68"/>
<evidence type="ECO:0000256" key="4">
    <source>
        <dbReference type="ARBA" id="ARBA00022692"/>
    </source>
</evidence>
<name>A0A182NZ68_9DIPT</name>
<keyword evidence="6 10" id="KW-1133">Transmembrane helix</keyword>
<dbReference type="VEuPathDB" id="VectorBase:ADIR015568"/>
<evidence type="ECO:0000256" key="5">
    <source>
        <dbReference type="ARBA" id="ARBA00022725"/>
    </source>
</evidence>
<keyword evidence="7 10" id="KW-0472">Membrane</keyword>
<dbReference type="Proteomes" id="UP000075884">
    <property type="component" value="Unassembled WGS sequence"/>
</dbReference>
<reference evidence="12" key="1">
    <citation type="submission" date="2013-03" db="EMBL/GenBank/DDBJ databases">
        <title>The Genome Sequence of Anopheles dirus WRAIR2.</title>
        <authorList>
            <consortium name="The Broad Institute Genomics Platform"/>
            <person name="Neafsey D.E."/>
            <person name="Walton C."/>
            <person name="Walker B."/>
            <person name="Young S.K."/>
            <person name="Zeng Q."/>
            <person name="Gargeya S."/>
            <person name="Fitzgerald M."/>
            <person name="Haas B."/>
            <person name="Abouelleil A."/>
            <person name="Allen A.W."/>
            <person name="Alvarado L."/>
            <person name="Arachchi H.M."/>
            <person name="Berlin A.M."/>
            <person name="Chapman S.B."/>
            <person name="Gainer-Dewar J."/>
            <person name="Goldberg J."/>
            <person name="Griggs A."/>
            <person name="Gujja S."/>
            <person name="Hansen M."/>
            <person name="Howarth C."/>
            <person name="Imamovic A."/>
            <person name="Ireland A."/>
            <person name="Larimer J."/>
            <person name="McCowan C."/>
            <person name="Murphy C."/>
            <person name="Pearson M."/>
            <person name="Poon T.W."/>
            <person name="Priest M."/>
            <person name="Roberts A."/>
            <person name="Saif S."/>
            <person name="Shea T."/>
            <person name="Sisk P."/>
            <person name="Sykes S."/>
            <person name="Wortman J."/>
            <person name="Nusbaum C."/>
            <person name="Birren B."/>
        </authorList>
    </citation>
    <scope>NUCLEOTIDE SEQUENCE [LARGE SCALE GENOMIC DNA]</scope>
    <source>
        <strain evidence="12">WRAIR2</strain>
    </source>
</reference>
<feature type="transmembrane region" description="Helical" evidence="10">
    <location>
        <begin position="275"/>
        <end position="298"/>
    </location>
</feature>
<reference evidence="11" key="2">
    <citation type="submission" date="2020-05" db="UniProtKB">
        <authorList>
            <consortium name="EnsemblMetazoa"/>
        </authorList>
    </citation>
    <scope>IDENTIFICATION</scope>
    <source>
        <strain evidence="11">WRAIR2</strain>
    </source>
</reference>
<feature type="transmembrane region" description="Helical" evidence="10">
    <location>
        <begin position="172"/>
        <end position="191"/>
    </location>
</feature>
<organism evidence="11 12">
    <name type="scientific">Anopheles dirus</name>
    <dbReference type="NCBI Taxonomy" id="7168"/>
    <lineage>
        <taxon>Eukaryota</taxon>
        <taxon>Metazoa</taxon>
        <taxon>Ecdysozoa</taxon>
        <taxon>Arthropoda</taxon>
        <taxon>Hexapoda</taxon>
        <taxon>Insecta</taxon>
        <taxon>Pterygota</taxon>
        <taxon>Neoptera</taxon>
        <taxon>Endopterygota</taxon>
        <taxon>Diptera</taxon>
        <taxon>Nematocera</taxon>
        <taxon>Culicoidea</taxon>
        <taxon>Culicidae</taxon>
        <taxon>Anophelinae</taxon>
        <taxon>Anopheles</taxon>
    </lineage>
</organism>
<proteinExistence type="predicted"/>
<keyword evidence="4 10" id="KW-0812">Transmembrane</keyword>
<evidence type="ECO:0000256" key="1">
    <source>
        <dbReference type="ARBA" id="ARBA00004651"/>
    </source>
</evidence>
<dbReference type="STRING" id="7168.A0A182NZ68"/>
<evidence type="ECO:0000256" key="6">
    <source>
        <dbReference type="ARBA" id="ARBA00022989"/>
    </source>
</evidence>
<evidence type="ECO:0000313" key="11">
    <source>
        <dbReference type="EnsemblMetazoa" id="ADIR015568-PA"/>
    </source>
</evidence>
<comment type="subcellular location">
    <subcellularLocation>
        <location evidence="1">Cell membrane</location>
        <topology evidence="1">Multi-pass membrane protein</topology>
    </subcellularLocation>
</comment>
<dbReference type="InterPro" id="IPR004117">
    <property type="entry name" value="7tm6_olfct_rcpt"/>
</dbReference>
<keyword evidence="12" id="KW-1185">Reference proteome</keyword>
<feature type="transmembrane region" description="Helical" evidence="10">
    <location>
        <begin position="35"/>
        <end position="55"/>
    </location>
</feature>
<keyword evidence="5" id="KW-0552">Olfaction</keyword>
<dbReference type="PANTHER" id="PTHR21137">
    <property type="entry name" value="ODORANT RECEPTOR"/>
    <property type="match status" value="1"/>
</dbReference>
<dbReference type="GO" id="GO:0005886">
    <property type="term" value="C:plasma membrane"/>
    <property type="evidence" value="ECO:0007669"/>
    <property type="project" value="UniProtKB-SubCell"/>
</dbReference>
<dbReference type="GO" id="GO:0007165">
    <property type="term" value="P:signal transduction"/>
    <property type="evidence" value="ECO:0007669"/>
    <property type="project" value="UniProtKB-KW"/>
</dbReference>
<dbReference type="PANTHER" id="PTHR21137:SF35">
    <property type="entry name" value="ODORANT RECEPTOR 19A-RELATED"/>
    <property type="match status" value="1"/>
</dbReference>
<keyword evidence="3" id="KW-0716">Sensory transduction</keyword>
<evidence type="ECO:0000256" key="3">
    <source>
        <dbReference type="ARBA" id="ARBA00022606"/>
    </source>
</evidence>
<dbReference type="GO" id="GO:0004984">
    <property type="term" value="F:olfactory receptor activity"/>
    <property type="evidence" value="ECO:0007669"/>
    <property type="project" value="InterPro"/>
</dbReference>
<evidence type="ECO:0000256" key="9">
    <source>
        <dbReference type="ARBA" id="ARBA00023224"/>
    </source>
</evidence>
<dbReference type="Pfam" id="PF02949">
    <property type="entry name" value="7tm_6"/>
    <property type="match status" value="2"/>
</dbReference>
<keyword evidence="8" id="KW-0675">Receptor</keyword>
<evidence type="ECO:0000256" key="8">
    <source>
        <dbReference type="ARBA" id="ARBA00023170"/>
    </source>
</evidence>